<gene>
    <name evidence="2" type="ORF">DUI87_35583</name>
</gene>
<evidence type="ECO:0000256" key="1">
    <source>
        <dbReference type="SAM" id="Phobius"/>
    </source>
</evidence>
<dbReference type="InterPro" id="IPR018154">
    <property type="entry name" value="TLV/ENV_coat_polyprotein"/>
</dbReference>
<organism evidence="2 3">
    <name type="scientific">Hirundo rustica rustica</name>
    <dbReference type="NCBI Taxonomy" id="333673"/>
    <lineage>
        <taxon>Eukaryota</taxon>
        <taxon>Metazoa</taxon>
        <taxon>Chordata</taxon>
        <taxon>Craniata</taxon>
        <taxon>Vertebrata</taxon>
        <taxon>Euteleostomi</taxon>
        <taxon>Archelosauria</taxon>
        <taxon>Archosauria</taxon>
        <taxon>Dinosauria</taxon>
        <taxon>Saurischia</taxon>
        <taxon>Theropoda</taxon>
        <taxon>Coelurosauria</taxon>
        <taxon>Aves</taxon>
        <taxon>Neognathae</taxon>
        <taxon>Neoaves</taxon>
        <taxon>Telluraves</taxon>
        <taxon>Australaves</taxon>
        <taxon>Passeriformes</taxon>
        <taxon>Sylvioidea</taxon>
        <taxon>Hirundinidae</taxon>
        <taxon>Hirundo</taxon>
    </lineage>
</organism>
<dbReference type="InterPro" id="IPR005166">
    <property type="entry name" value="RSV_p95_env"/>
</dbReference>
<dbReference type="Proteomes" id="UP000269221">
    <property type="component" value="Unassembled WGS sequence"/>
</dbReference>
<keyword evidence="1" id="KW-0472">Membrane</keyword>
<dbReference type="EMBL" id="QRBI01000358">
    <property type="protein sequence ID" value="RMB88071.1"/>
    <property type="molecule type" value="Genomic_DNA"/>
</dbReference>
<evidence type="ECO:0000313" key="3">
    <source>
        <dbReference type="Proteomes" id="UP000269221"/>
    </source>
</evidence>
<reference evidence="2 3" key="1">
    <citation type="submission" date="2018-07" db="EMBL/GenBank/DDBJ databases">
        <title>A high quality draft genome assembly of the barn swallow (H. rustica rustica).</title>
        <authorList>
            <person name="Formenti G."/>
            <person name="Chiara M."/>
            <person name="Poveda L."/>
            <person name="Francoijs K.-J."/>
            <person name="Bonisoli-Alquati A."/>
            <person name="Canova L."/>
            <person name="Gianfranceschi L."/>
            <person name="Horner D.S."/>
            <person name="Saino N."/>
        </authorList>
    </citation>
    <scope>NUCLEOTIDE SEQUENCE [LARGE SCALE GENOMIC DNA]</scope>
    <source>
        <strain evidence="2">Chelidonia</strain>
        <tissue evidence="2">Blood</tissue>
    </source>
</reference>
<dbReference type="Gene3D" id="1.10.287.210">
    <property type="match status" value="1"/>
</dbReference>
<protein>
    <submittedName>
        <fullName evidence="2">Uncharacterized protein</fullName>
    </submittedName>
</protein>
<keyword evidence="1" id="KW-1133">Transmembrane helix</keyword>
<accession>A0A3M0IEZ4</accession>
<dbReference type="InterPro" id="IPR036862">
    <property type="entry name" value="Integrase_C_dom_sf_retrovir"/>
</dbReference>
<evidence type="ECO:0000313" key="2">
    <source>
        <dbReference type="EMBL" id="RMB88071.1"/>
    </source>
</evidence>
<dbReference type="GO" id="GO:0003676">
    <property type="term" value="F:nucleic acid binding"/>
    <property type="evidence" value="ECO:0007669"/>
    <property type="project" value="InterPro"/>
</dbReference>
<dbReference type="AlphaFoldDB" id="A0A3M0IEZ4"/>
<feature type="transmembrane region" description="Helical" evidence="1">
    <location>
        <begin position="307"/>
        <end position="328"/>
    </location>
</feature>
<comment type="caution">
    <text evidence="2">The sequence shown here is derived from an EMBL/GenBank/DDBJ whole genome shotgun (WGS) entry which is preliminary data.</text>
</comment>
<dbReference type="OrthoDB" id="9838443at2759"/>
<dbReference type="Pfam" id="PF03708">
    <property type="entry name" value="Avian_gp85"/>
    <property type="match status" value="1"/>
</dbReference>
<sequence length="452" mass="50902">MSPEDLATPLRNPAEEDLLKTIVLNPPIVRHFGANHQLTIKEKPLVMVRNPEKGKTEGPHKLVMGQERFFQAVYQSKVVYTASRWCDRIAHVKVVTTLEADPLALPKGVVLICGDRAWAGIPPRLVGGPCTFGWLGLFSPNKTTLMDWQRKNSTQSAIRKRDLAALDADCDSEIIHWSKSKGVAITVFLPWVLIAKALGELAHLECWVAKQANLTSNASTNLLSDEEVTRQATLQNRAAIDYLLLLHSHRCEEFEGLCCFNLSSRAENIYDAIQEIHEMVGSIKKETDDWLGGLFANWGISDWGGSILKTVLLTLFILVLVLVSFGLIKQMVYDLYMQQTQWKTIEQGIQCLREMAVAEIVFSDDLNTRNPDLVPCTPVMWRKLVRLGPQEYSSALAKIKWDDTEETVLDMVKKLRTYADAVHGATHARIAALEMHTQKLKDKMEEIKEAFL</sequence>
<dbReference type="Gene3D" id="2.30.30.10">
    <property type="entry name" value="Integrase, C-terminal domain superfamily, retroviral"/>
    <property type="match status" value="1"/>
</dbReference>
<proteinExistence type="predicted"/>
<name>A0A3M0IEZ4_HIRRU</name>
<dbReference type="PANTHER" id="PTHR10424">
    <property type="entry name" value="VIRAL ENVELOPE PROTEIN"/>
    <property type="match status" value="1"/>
</dbReference>
<keyword evidence="1" id="KW-0812">Transmembrane</keyword>
<keyword evidence="3" id="KW-1185">Reference proteome</keyword>
<dbReference type="SUPFAM" id="SSF58069">
    <property type="entry name" value="Virus ectodomain"/>
    <property type="match status" value="1"/>
</dbReference>